<dbReference type="Proteomes" id="UP001431209">
    <property type="component" value="Unassembled WGS sequence"/>
</dbReference>
<dbReference type="EMBL" id="JAOPGA020001034">
    <property type="protein sequence ID" value="KAL0484311.1"/>
    <property type="molecule type" value="Genomic_DNA"/>
</dbReference>
<reference evidence="1 2" key="1">
    <citation type="submission" date="2024-03" db="EMBL/GenBank/DDBJ databases">
        <title>The Acrasis kona genome and developmental transcriptomes reveal deep origins of eukaryotic multicellular pathways.</title>
        <authorList>
            <person name="Sheikh S."/>
            <person name="Fu C.-J."/>
            <person name="Brown M.W."/>
            <person name="Baldauf S.L."/>
        </authorList>
    </citation>
    <scope>NUCLEOTIDE SEQUENCE [LARGE SCALE GENOMIC DNA]</scope>
    <source>
        <strain evidence="1 2">ATCC MYA-3509</strain>
    </source>
</reference>
<gene>
    <name evidence="1" type="ORF">AKO1_004975</name>
</gene>
<accession>A0AAW2Z6L3</accession>
<keyword evidence="2" id="KW-1185">Reference proteome</keyword>
<protein>
    <submittedName>
        <fullName evidence="1">Uncharacterized protein</fullName>
    </submittedName>
</protein>
<sequence>MSDSKCDHKTKLHASLVLGSLYDCYSCLINQEQSEISTSQDVRIPLQNLDQSGLSVGLIHTLANDKDQGRIFTALEALIQAPYLPMMQWSTSLMHIIKSSSSSAQLKCKCVELLCKDANSGSATSLKLISSLCGPQHLWMLENDLQAAIIEGHVLTMLLYMLPPIKSKQLITDAFTKQPINLLKGLYNAFSPNSLLYSLQRHDLISLVQHVQKTLKTMVSNLVNVIGVKGDKLHLNNSSVNELRQLVDLVVLITNNTNIDQHYAIKSERAQQKVIKRGGDVSSAAPPIQFSHDVMSLEDGMNVTNAIMSIMLASESDMKRVREMCMNPKTSRIASNAFSSMLMNKVGVNKKWAQDCVDVMSYLLSMCTSSIEQGDHFDMNNALLFLSHQMCLYSNSDMYLSLFSHDSLTLSKQHSGFVNIDLKVDQILVFSLSRALIENKLGPDTERALLDRIYRFLHINKPDADEFLFAFAIPLLINLRVANRLASKSWVQIGSCIEKAAIRSMKSL</sequence>
<name>A0AAW2Z6L3_9EUKA</name>
<comment type="caution">
    <text evidence="1">The sequence shown here is derived from an EMBL/GenBank/DDBJ whole genome shotgun (WGS) entry which is preliminary data.</text>
</comment>
<evidence type="ECO:0000313" key="1">
    <source>
        <dbReference type="EMBL" id="KAL0484311.1"/>
    </source>
</evidence>
<evidence type="ECO:0000313" key="2">
    <source>
        <dbReference type="Proteomes" id="UP001431209"/>
    </source>
</evidence>
<organism evidence="1 2">
    <name type="scientific">Acrasis kona</name>
    <dbReference type="NCBI Taxonomy" id="1008807"/>
    <lineage>
        <taxon>Eukaryota</taxon>
        <taxon>Discoba</taxon>
        <taxon>Heterolobosea</taxon>
        <taxon>Tetramitia</taxon>
        <taxon>Eutetramitia</taxon>
        <taxon>Acrasidae</taxon>
        <taxon>Acrasis</taxon>
    </lineage>
</organism>
<proteinExistence type="predicted"/>
<dbReference type="AlphaFoldDB" id="A0AAW2Z6L3"/>